<name>A0ABT1LL21_9MICC</name>
<evidence type="ECO:0000256" key="1">
    <source>
        <dbReference type="SAM" id="MobiDB-lite"/>
    </source>
</evidence>
<proteinExistence type="predicted"/>
<dbReference type="RefSeq" id="WP_254748191.1">
    <property type="nucleotide sequence ID" value="NZ_JANCLV010000002.1"/>
</dbReference>
<accession>A0ABT1LL21</accession>
<keyword evidence="4" id="KW-1185">Reference proteome</keyword>
<feature type="region of interest" description="Disordered" evidence="1">
    <location>
        <begin position="155"/>
        <end position="184"/>
    </location>
</feature>
<keyword evidence="2" id="KW-0472">Membrane</keyword>
<sequence length="459" mass="50097">MARKRRRSASAGAGGLGPFGIFLALVAIGVLIKFWWVLLIVLGVVALTVAIVHFARTPAPPVMARSPKPARPLEPPPVMAPRSPALASEDLADQMRATEKVRHIRDMQEWDYEWIRLTHPEKSSRELSEIANAHFARGRSIGVNYEWARLLDSGSDQPAEGVGVSPEAPKRVPPDADRTAPAEPGELLARDPRTMWAWADYLDGRLSLPVSHEDARQVLAAIPPGDHVEIFGAVAIGAGLLGATDTLPHEARFAARTFDRWILPCPGRLADIIPASSTRHYATARPVDVARWMAQSNFALADGRHMGACSDRKRVDRFDEGSGLSILRLPDNPFAPAPPPGLGTGAEDTLVADYIKSVTHRVRTAQANYGANDARLALHETYGENKDRLARAENYLKGAVDDVKRHPRIGAETPKALVSHFRNADLKAAFFCLALGLPYPGDKPLSRTLKRPPTPADFY</sequence>
<evidence type="ECO:0000256" key="2">
    <source>
        <dbReference type="SAM" id="Phobius"/>
    </source>
</evidence>
<gene>
    <name evidence="3" type="ORF">NFC73_05220</name>
</gene>
<feature type="transmembrane region" description="Helical" evidence="2">
    <location>
        <begin position="34"/>
        <end position="55"/>
    </location>
</feature>
<comment type="caution">
    <text evidence="3">The sequence shown here is derived from an EMBL/GenBank/DDBJ whole genome shotgun (WGS) entry which is preliminary data.</text>
</comment>
<keyword evidence="2" id="KW-0812">Transmembrane</keyword>
<evidence type="ECO:0000313" key="4">
    <source>
        <dbReference type="Proteomes" id="UP001524318"/>
    </source>
</evidence>
<evidence type="ECO:0000313" key="3">
    <source>
        <dbReference type="EMBL" id="MCP8999140.1"/>
    </source>
</evidence>
<feature type="compositionally biased region" description="Basic and acidic residues" evidence="1">
    <location>
        <begin position="168"/>
        <end position="180"/>
    </location>
</feature>
<dbReference type="Proteomes" id="UP001524318">
    <property type="component" value="Unassembled WGS sequence"/>
</dbReference>
<dbReference type="EMBL" id="JANCLV010000002">
    <property type="protein sequence ID" value="MCP8999140.1"/>
    <property type="molecule type" value="Genomic_DNA"/>
</dbReference>
<reference evidence="3 4" key="1">
    <citation type="submission" date="2022-06" db="EMBL/GenBank/DDBJ databases">
        <title>Pseudarthrobacter sp. strain RMG13 Genome sequencing and assembly.</title>
        <authorList>
            <person name="Kim I."/>
        </authorList>
    </citation>
    <scope>NUCLEOTIDE SEQUENCE [LARGE SCALE GENOMIC DNA]</scope>
    <source>
        <strain evidence="3 4">RMG13</strain>
    </source>
</reference>
<organism evidence="3 4">
    <name type="scientific">Pseudarthrobacter humi</name>
    <dbReference type="NCBI Taxonomy" id="2952523"/>
    <lineage>
        <taxon>Bacteria</taxon>
        <taxon>Bacillati</taxon>
        <taxon>Actinomycetota</taxon>
        <taxon>Actinomycetes</taxon>
        <taxon>Micrococcales</taxon>
        <taxon>Micrococcaceae</taxon>
        <taxon>Pseudarthrobacter</taxon>
    </lineage>
</organism>
<feature type="transmembrane region" description="Helical" evidence="2">
    <location>
        <begin position="9"/>
        <end position="28"/>
    </location>
</feature>
<keyword evidence="2" id="KW-1133">Transmembrane helix</keyword>
<protein>
    <submittedName>
        <fullName evidence="3">Uncharacterized protein</fullName>
    </submittedName>
</protein>